<dbReference type="PANTHER" id="PTHR22791">
    <property type="entry name" value="RING-TYPE DOMAIN-CONTAINING PROTEIN"/>
    <property type="match status" value="1"/>
</dbReference>
<keyword evidence="1" id="KW-0479">Metal-binding</keyword>
<evidence type="ECO:0000313" key="8">
    <source>
        <dbReference type="EMBL" id="OMJ80721.1"/>
    </source>
</evidence>
<evidence type="ECO:0000256" key="2">
    <source>
        <dbReference type="ARBA" id="ARBA00022771"/>
    </source>
</evidence>
<dbReference type="GO" id="GO:0016567">
    <property type="term" value="P:protein ubiquitination"/>
    <property type="evidence" value="ECO:0007669"/>
    <property type="project" value="TreeGrafter"/>
</dbReference>
<dbReference type="Pfam" id="PF13445">
    <property type="entry name" value="zf-RING_UBOX"/>
    <property type="match status" value="1"/>
</dbReference>
<keyword evidence="9" id="KW-1185">Reference proteome</keyword>
<sequence>MDVNFECPICFEIFTSDIKPLVVPCGHTVCTPCIKSLIKSTNFECPVCRVLHNNITLNSLSPNYALIKSSKPNNPNNSQLWERIEEVHKCLLTLHNFDKEIEENTGKFRGCLNKAKADAQKKYDMLINSIKNIATAVVGSLEVEEREIEAKIDRIKRNIKNEIGQKNELMGLLQASYSSNTDPPARAKLALSTLEVPKIDTSLPVLVLKGENFDVIEKIKQWFGNLATEVVVEIGQKEILAKDHNVYIENKDLNDRKQESPIIADKKNKEKGPKGRHGNKKSKKALKKQPDETNLWYVKNRAGKWEKLAPWFETQIKVASDRGENEFLIYKNNNPRFMINLQENMSYKLKKNGDLGRANEIRFQPDL</sequence>
<reference evidence="8 9" key="1">
    <citation type="submission" date="2016-11" db="EMBL/GenBank/DDBJ databases">
        <title>The macronuclear genome of Stentor coeruleus: a giant cell with tiny introns.</title>
        <authorList>
            <person name="Slabodnick M."/>
            <person name="Ruby J.G."/>
            <person name="Reiff S.B."/>
            <person name="Swart E.C."/>
            <person name="Gosai S."/>
            <person name="Prabakaran S."/>
            <person name="Witkowska E."/>
            <person name="Larue G.E."/>
            <person name="Fisher S."/>
            <person name="Freeman R.M."/>
            <person name="Gunawardena J."/>
            <person name="Chu W."/>
            <person name="Stover N.A."/>
            <person name="Gregory B.D."/>
            <person name="Nowacki M."/>
            <person name="Derisi J."/>
            <person name="Roy S.W."/>
            <person name="Marshall W.F."/>
            <person name="Sood P."/>
        </authorList>
    </citation>
    <scope>NUCLEOTIDE SEQUENCE [LARGE SCALE GENOMIC DNA]</scope>
    <source>
        <strain evidence="8">WM001</strain>
    </source>
</reference>
<evidence type="ECO:0000256" key="4">
    <source>
        <dbReference type="PROSITE-ProRule" id="PRU00175"/>
    </source>
</evidence>
<evidence type="ECO:0000313" key="9">
    <source>
        <dbReference type="Proteomes" id="UP000187209"/>
    </source>
</evidence>
<accession>A0A1R2BVK1</accession>
<dbReference type="EMBL" id="MPUH01000411">
    <property type="protein sequence ID" value="OMJ80721.1"/>
    <property type="molecule type" value="Genomic_DNA"/>
</dbReference>
<dbReference type="InterPro" id="IPR001841">
    <property type="entry name" value="Znf_RING"/>
</dbReference>
<dbReference type="InterPro" id="IPR027370">
    <property type="entry name" value="Znf-RING_euk"/>
</dbReference>
<evidence type="ECO:0000256" key="3">
    <source>
        <dbReference type="ARBA" id="ARBA00022833"/>
    </source>
</evidence>
<feature type="coiled-coil region" evidence="5">
    <location>
        <begin position="138"/>
        <end position="165"/>
    </location>
</feature>
<dbReference type="AlphaFoldDB" id="A0A1R2BVK1"/>
<dbReference type="InterPro" id="IPR017907">
    <property type="entry name" value="Znf_RING_CS"/>
</dbReference>
<dbReference type="Proteomes" id="UP000187209">
    <property type="component" value="Unassembled WGS sequence"/>
</dbReference>
<evidence type="ECO:0000259" key="7">
    <source>
        <dbReference type="PROSITE" id="PS50089"/>
    </source>
</evidence>
<organism evidence="8 9">
    <name type="scientific">Stentor coeruleus</name>
    <dbReference type="NCBI Taxonomy" id="5963"/>
    <lineage>
        <taxon>Eukaryota</taxon>
        <taxon>Sar</taxon>
        <taxon>Alveolata</taxon>
        <taxon>Ciliophora</taxon>
        <taxon>Postciliodesmatophora</taxon>
        <taxon>Heterotrichea</taxon>
        <taxon>Heterotrichida</taxon>
        <taxon>Stentoridae</taxon>
        <taxon>Stentor</taxon>
    </lineage>
</organism>
<evidence type="ECO:0000256" key="1">
    <source>
        <dbReference type="ARBA" id="ARBA00022723"/>
    </source>
</evidence>
<dbReference type="InterPro" id="IPR051435">
    <property type="entry name" value="RING_finger_E3_ubiq-ligases"/>
</dbReference>
<name>A0A1R2BVK1_9CILI</name>
<feature type="compositionally biased region" description="Basic residues" evidence="6">
    <location>
        <begin position="274"/>
        <end position="287"/>
    </location>
</feature>
<dbReference type="PANTHER" id="PTHR22791:SF6">
    <property type="entry name" value="RING-TYPE DOMAIN-CONTAINING PROTEIN"/>
    <property type="match status" value="1"/>
</dbReference>
<keyword evidence="5" id="KW-0175">Coiled coil</keyword>
<dbReference type="CDD" id="cd16449">
    <property type="entry name" value="RING-HC"/>
    <property type="match status" value="1"/>
</dbReference>
<evidence type="ECO:0000256" key="6">
    <source>
        <dbReference type="SAM" id="MobiDB-lite"/>
    </source>
</evidence>
<dbReference type="InterPro" id="IPR013083">
    <property type="entry name" value="Znf_RING/FYVE/PHD"/>
</dbReference>
<feature type="region of interest" description="Disordered" evidence="6">
    <location>
        <begin position="258"/>
        <end position="289"/>
    </location>
</feature>
<keyword evidence="2 4" id="KW-0863">Zinc-finger</keyword>
<evidence type="ECO:0000256" key="5">
    <source>
        <dbReference type="SAM" id="Coils"/>
    </source>
</evidence>
<feature type="compositionally biased region" description="Basic and acidic residues" evidence="6">
    <location>
        <begin position="258"/>
        <end position="273"/>
    </location>
</feature>
<dbReference type="OrthoDB" id="6106880at2759"/>
<dbReference type="PROSITE" id="PS50089">
    <property type="entry name" value="ZF_RING_2"/>
    <property type="match status" value="1"/>
</dbReference>
<dbReference type="PROSITE" id="PS00518">
    <property type="entry name" value="ZF_RING_1"/>
    <property type="match status" value="1"/>
</dbReference>
<dbReference type="SUPFAM" id="SSF57850">
    <property type="entry name" value="RING/U-box"/>
    <property type="match status" value="1"/>
</dbReference>
<dbReference type="GO" id="GO:0008270">
    <property type="term" value="F:zinc ion binding"/>
    <property type="evidence" value="ECO:0007669"/>
    <property type="project" value="UniProtKB-KW"/>
</dbReference>
<comment type="caution">
    <text evidence="8">The sequence shown here is derived from an EMBL/GenBank/DDBJ whole genome shotgun (WGS) entry which is preliminary data.</text>
</comment>
<proteinExistence type="predicted"/>
<dbReference type="Gene3D" id="3.30.40.10">
    <property type="entry name" value="Zinc/RING finger domain, C3HC4 (zinc finger)"/>
    <property type="match status" value="1"/>
</dbReference>
<feature type="domain" description="RING-type" evidence="7">
    <location>
        <begin position="7"/>
        <end position="49"/>
    </location>
</feature>
<protein>
    <recommendedName>
        <fullName evidence="7">RING-type domain-containing protein</fullName>
    </recommendedName>
</protein>
<dbReference type="GO" id="GO:0061630">
    <property type="term" value="F:ubiquitin protein ligase activity"/>
    <property type="evidence" value="ECO:0007669"/>
    <property type="project" value="TreeGrafter"/>
</dbReference>
<dbReference type="SMART" id="SM00184">
    <property type="entry name" value="RING"/>
    <property type="match status" value="1"/>
</dbReference>
<keyword evidence="3" id="KW-0862">Zinc</keyword>
<gene>
    <name evidence="8" type="ORF">SteCoe_18972</name>
</gene>